<sequence length="157" mass="16958">MRRLRMVTARLRNAAQRFAGPGGLAIRGEVAERDNANQPPVAADHRHSPQFEIAHILKDIADFLVIKAALYLRAHHIPDLGVGTSALRDPTDGNVAVRDHADQPLILTHGQNTGVKIGHGSCGIPQGLVRTGDLNFPCHALADSHGFLLELQRPADL</sequence>
<accession>A0A2P9AHR8</accession>
<organism evidence="1 2">
    <name type="scientific">Mesorhizobium delmotii</name>
    <dbReference type="NCBI Taxonomy" id="1631247"/>
    <lineage>
        <taxon>Bacteria</taxon>
        <taxon>Pseudomonadati</taxon>
        <taxon>Pseudomonadota</taxon>
        <taxon>Alphaproteobacteria</taxon>
        <taxon>Hyphomicrobiales</taxon>
        <taxon>Phyllobacteriaceae</taxon>
        <taxon>Mesorhizobium</taxon>
    </lineage>
</organism>
<dbReference type="Proteomes" id="UP000245698">
    <property type="component" value="Unassembled WGS sequence"/>
</dbReference>
<name>A0A2P9AHR8_9HYPH</name>
<proteinExistence type="predicted"/>
<keyword evidence="2" id="KW-1185">Reference proteome</keyword>
<dbReference type="EMBL" id="FUIG01000023">
    <property type="protein sequence ID" value="SJM30661.1"/>
    <property type="molecule type" value="Genomic_DNA"/>
</dbReference>
<evidence type="ECO:0000313" key="2">
    <source>
        <dbReference type="Proteomes" id="UP000245698"/>
    </source>
</evidence>
<gene>
    <name evidence="1" type="ORF">BQ8482_170016</name>
</gene>
<protein>
    <submittedName>
        <fullName evidence="1">Uncharacterized protein</fullName>
    </submittedName>
</protein>
<evidence type="ECO:0000313" key="1">
    <source>
        <dbReference type="EMBL" id="SJM30661.1"/>
    </source>
</evidence>
<dbReference type="AlphaFoldDB" id="A0A2P9AHR8"/>
<reference evidence="2" key="1">
    <citation type="submission" date="2016-12" db="EMBL/GenBank/DDBJ databases">
        <authorList>
            <person name="Brunel B."/>
        </authorList>
    </citation>
    <scope>NUCLEOTIDE SEQUENCE [LARGE SCALE GENOMIC DNA]</scope>
</reference>